<dbReference type="InterPro" id="IPR000182">
    <property type="entry name" value="GNAT_dom"/>
</dbReference>
<dbReference type="SUPFAM" id="SSF55729">
    <property type="entry name" value="Acyl-CoA N-acyltransferases (Nat)"/>
    <property type="match status" value="1"/>
</dbReference>
<dbReference type="InterPro" id="IPR050680">
    <property type="entry name" value="YpeA/RimI_acetyltransf"/>
</dbReference>
<dbReference type="Pfam" id="PF00583">
    <property type="entry name" value="Acetyltransf_1"/>
    <property type="match status" value="1"/>
</dbReference>
<organism evidence="4 5">
    <name type="scientific">Hoeflea halophila</name>
    <dbReference type="NCBI Taxonomy" id="714899"/>
    <lineage>
        <taxon>Bacteria</taxon>
        <taxon>Pseudomonadati</taxon>
        <taxon>Pseudomonadota</taxon>
        <taxon>Alphaproteobacteria</taxon>
        <taxon>Hyphomicrobiales</taxon>
        <taxon>Rhizobiaceae</taxon>
        <taxon>Hoeflea</taxon>
    </lineage>
</organism>
<dbReference type="InterPro" id="IPR016181">
    <property type="entry name" value="Acyl_CoA_acyltransferase"/>
</dbReference>
<evidence type="ECO:0000256" key="2">
    <source>
        <dbReference type="ARBA" id="ARBA00023315"/>
    </source>
</evidence>
<evidence type="ECO:0000313" key="4">
    <source>
        <dbReference type="EMBL" id="SOE17875.1"/>
    </source>
</evidence>
<feature type="domain" description="N-acetyltransferase" evidence="3">
    <location>
        <begin position="12"/>
        <end position="163"/>
    </location>
</feature>
<dbReference type="PANTHER" id="PTHR43420:SF12">
    <property type="entry name" value="N-ACETYLTRANSFERASE DOMAIN-CONTAINING PROTEIN"/>
    <property type="match status" value="1"/>
</dbReference>
<dbReference type="CDD" id="cd04301">
    <property type="entry name" value="NAT_SF"/>
    <property type="match status" value="1"/>
</dbReference>
<evidence type="ECO:0000313" key="5">
    <source>
        <dbReference type="Proteomes" id="UP000219465"/>
    </source>
</evidence>
<dbReference type="PANTHER" id="PTHR43420">
    <property type="entry name" value="ACETYLTRANSFERASE"/>
    <property type="match status" value="1"/>
</dbReference>
<name>A0A286ICN1_9HYPH</name>
<protein>
    <submittedName>
        <fullName evidence="4">Ribosomal-protein-alanine N-acetyltransferase</fullName>
    </submittedName>
</protein>
<dbReference type="GO" id="GO:0016747">
    <property type="term" value="F:acyltransferase activity, transferring groups other than amino-acyl groups"/>
    <property type="evidence" value="ECO:0007669"/>
    <property type="project" value="InterPro"/>
</dbReference>
<gene>
    <name evidence="4" type="ORF">SAMN05877838_2780</name>
</gene>
<sequence length="163" mass="18023">MAFSFFSRSPQCLILSIEMQDARTASRIHGEAFARAWGDGEFESLISQHSVFGFLACPEGRARDGAAGFVLAREAAGEAEILSIGISPRQRRSGLGWRLMLSAMKEARRRGAEEMFLEVDETNTAAVSMYRKLDFAKVGERSAYYAQQGGARTTALVMRCDLR</sequence>
<evidence type="ECO:0000256" key="1">
    <source>
        <dbReference type="ARBA" id="ARBA00022679"/>
    </source>
</evidence>
<dbReference type="OrthoDB" id="9804026at2"/>
<dbReference type="AlphaFoldDB" id="A0A286ICN1"/>
<dbReference type="Gene3D" id="3.40.630.30">
    <property type="match status" value="1"/>
</dbReference>
<proteinExistence type="predicted"/>
<dbReference type="Proteomes" id="UP000219465">
    <property type="component" value="Unassembled WGS sequence"/>
</dbReference>
<dbReference type="PROSITE" id="PS51186">
    <property type="entry name" value="GNAT"/>
    <property type="match status" value="1"/>
</dbReference>
<dbReference type="EMBL" id="OCPC01000004">
    <property type="protein sequence ID" value="SOE17875.1"/>
    <property type="molecule type" value="Genomic_DNA"/>
</dbReference>
<dbReference type="RefSeq" id="WP_097108368.1">
    <property type="nucleotide sequence ID" value="NZ_OCPC01000004.1"/>
</dbReference>
<keyword evidence="1 4" id="KW-0808">Transferase</keyword>
<keyword evidence="5" id="KW-1185">Reference proteome</keyword>
<accession>A0A286ICN1</accession>
<reference evidence="5" key="1">
    <citation type="submission" date="2017-08" db="EMBL/GenBank/DDBJ databases">
        <authorList>
            <person name="Varghese N."/>
            <person name="Submissions S."/>
        </authorList>
    </citation>
    <scope>NUCLEOTIDE SEQUENCE [LARGE SCALE GENOMIC DNA]</scope>
    <source>
        <strain evidence="5">KCTC 23107</strain>
    </source>
</reference>
<evidence type="ECO:0000259" key="3">
    <source>
        <dbReference type="PROSITE" id="PS51186"/>
    </source>
</evidence>
<keyword evidence="2" id="KW-0012">Acyltransferase</keyword>